<evidence type="ECO:0000313" key="6">
    <source>
        <dbReference type="EMBL" id="KAF4465801.1"/>
    </source>
</evidence>
<evidence type="ECO:0000256" key="4">
    <source>
        <dbReference type="SAM" id="MobiDB-lite"/>
    </source>
</evidence>
<comment type="caution">
    <text evidence="6">The sequence shown here is derived from an EMBL/GenBank/DDBJ whole genome shotgun (WGS) entry which is preliminary data.</text>
</comment>
<dbReference type="OrthoDB" id="448448at2759"/>
<evidence type="ECO:0000256" key="3">
    <source>
        <dbReference type="ARBA" id="ARBA00022840"/>
    </source>
</evidence>
<accession>A0A8H4LBK6</accession>
<keyword evidence="3" id="KW-0067">ATP-binding</keyword>
<dbReference type="InterPro" id="IPR049730">
    <property type="entry name" value="SNF2/RAD54-like_C"/>
</dbReference>
<dbReference type="GO" id="GO:0006281">
    <property type="term" value="P:DNA repair"/>
    <property type="evidence" value="ECO:0007669"/>
    <property type="project" value="TreeGrafter"/>
</dbReference>
<dbReference type="SUPFAM" id="SSF52540">
    <property type="entry name" value="P-loop containing nucleoside triphosphate hydrolases"/>
    <property type="match status" value="2"/>
</dbReference>
<dbReference type="PROSITE" id="PS51194">
    <property type="entry name" value="HELICASE_CTER"/>
    <property type="match status" value="1"/>
</dbReference>
<keyword evidence="2" id="KW-0378">Hydrolase</keyword>
<keyword evidence="6" id="KW-0328">Glycosyltransferase</keyword>
<dbReference type="SMART" id="SM00490">
    <property type="entry name" value="HELICc"/>
    <property type="match status" value="1"/>
</dbReference>
<dbReference type="AlphaFoldDB" id="A0A8H4LBK6"/>
<dbReference type="GO" id="GO:0008094">
    <property type="term" value="F:ATP-dependent activity, acting on DNA"/>
    <property type="evidence" value="ECO:0007669"/>
    <property type="project" value="TreeGrafter"/>
</dbReference>
<evidence type="ECO:0000313" key="7">
    <source>
        <dbReference type="Proteomes" id="UP000554235"/>
    </source>
</evidence>
<dbReference type="GO" id="GO:0016787">
    <property type="term" value="F:hydrolase activity"/>
    <property type="evidence" value="ECO:0007669"/>
    <property type="project" value="UniProtKB-KW"/>
</dbReference>
<dbReference type="EMBL" id="JAADYS010000974">
    <property type="protein sequence ID" value="KAF4465801.1"/>
    <property type="molecule type" value="Genomic_DNA"/>
</dbReference>
<dbReference type="Pfam" id="PF00271">
    <property type="entry name" value="Helicase_C"/>
    <property type="match status" value="1"/>
</dbReference>
<dbReference type="InterPro" id="IPR000330">
    <property type="entry name" value="SNF2_N"/>
</dbReference>
<dbReference type="Proteomes" id="UP000554235">
    <property type="component" value="Unassembled WGS sequence"/>
</dbReference>
<dbReference type="InterPro" id="IPR038718">
    <property type="entry name" value="SNF2-like_sf"/>
</dbReference>
<dbReference type="PANTHER" id="PTHR45626:SF22">
    <property type="entry name" value="DNA REPAIR PROTEIN RAD5"/>
    <property type="match status" value="1"/>
</dbReference>
<dbReference type="CDD" id="cd18793">
    <property type="entry name" value="SF2_C_SNF"/>
    <property type="match status" value="1"/>
</dbReference>
<dbReference type="InterPro" id="IPR027417">
    <property type="entry name" value="P-loop_NTPase"/>
</dbReference>
<sequence length="971" mass="107646">MDPRQIPNNAPKRRRLHDDPLLEYHVDTGDHVGSAAPHQMCPVPLRQGFSATSQLDVGAAAGVNQRAFFYHNNQWNTSNSQSQPALMSLAQNSWYQPESNPSWRLSGPFVSGPCLLSPWPPNFPPPMAPEPPILQEPAQNYVPIGHPTVCHQFPVTSNPPPVNPVLWHNSLPNRNLPPPTQGDAMVVQDDVTAAPSSSGQITRAPGDGGVAKVCFGVVPRISARCDRKGSSYVLSSPFTVRLESSTCFIAENCPEVSGQIFSEHGQMIQGLLDEKSLDLYVSCTIDDSQSAPPPKAPRSQISVQCVLEITVYGPLSLFGEIGTWFDDYRVFLQDPKHCHLDVKYYNPHRLSADDIMSCPLVSEVVAQNSKTLHLESRAQQDDLLDVLGSHDDLEETPQPGVIKGDLRRQAFALMPFVSGILANLMRYLGTKNKLSHSCCAENRAGHFTMNSPMFGKWYTLSMSHCNYTTHMDIEETGNPVVSATLIVVPPPLSAEWSSGRGVGSSVLFSAPGPVLIKTAHVIRNGNSKMSQAACALESRSRWAVTGTPIQNRLSDLATLFKFTRAYPYTDRGCFEADISRLWKCGEYEEAVKRLKRLSACLLLRRPKGTINLPLRRDMQCPVDFSQEERALYNKLRQKAIVSIDDALKIDGDTSRAGIYVNVLQQIESLRLVCNLGLHYLTRHEKTSNASQKAQSWASVAQHAFNIQREMGPVVCAQCSCVLEITETLFDDTSFAQQRHQFFSCLIFVCAECAQRNIQANRIVGCGHNPRCAQAQVSTSVGDLECSLDEQPREETGHVNLPSKVEALITDMRTLPPHEKCIIFSTWRLTLDIIEAGLKQASLGSVRFDGKVPQKERQVVVDRFRTDPSIRVMLLTLSCGAAGLTLTVATRAYLMEPHWNPTLEEQALARIHRIGQTREVTTVRFYVRDSFEQQVMEVQESKKHLAGVLLSPHDGGQADESLGRLEMLRSLI</sequence>
<dbReference type="InterPro" id="IPR001650">
    <property type="entry name" value="Helicase_C-like"/>
</dbReference>
<dbReference type="GO" id="GO:0005524">
    <property type="term" value="F:ATP binding"/>
    <property type="evidence" value="ECO:0007669"/>
    <property type="project" value="UniProtKB-KW"/>
</dbReference>
<reference evidence="6 7" key="1">
    <citation type="submission" date="2020-01" db="EMBL/GenBank/DDBJ databases">
        <title>Identification and distribution of gene clusters putatively required for synthesis of sphingolipid metabolism inhibitors in phylogenetically diverse species of the filamentous fungus Fusarium.</title>
        <authorList>
            <person name="Kim H.-S."/>
            <person name="Busman M."/>
            <person name="Brown D.W."/>
            <person name="Divon H."/>
            <person name="Uhlig S."/>
            <person name="Proctor R.H."/>
        </authorList>
    </citation>
    <scope>NUCLEOTIDE SEQUENCE [LARGE SCALE GENOMIC DNA]</scope>
    <source>
        <strain evidence="6 7">NRRL 20459</strain>
    </source>
</reference>
<dbReference type="GO" id="GO:0005634">
    <property type="term" value="C:nucleus"/>
    <property type="evidence" value="ECO:0007669"/>
    <property type="project" value="TreeGrafter"/>
</dbReference>
<protein>
    <submittedName>
        <fullName evidence="6">Alpha- -mannosyltransferase</fullName>
    </submittedName>
</protein>
<dbReference type="Gene3D" id="3.40.50.10810">
    <property type="entry name" value="Tandem AAA-ATPase domain"/>
    <property type="match status" value="1"/>
</dbReference>
<dbReference type="Pfam" id="PF00176">
    <property type="entry name" value="SNF2-rel_dom"/>
    <property type="match status" value="1"/>
</dbReference>
<evidence type="ECO:0000256" key="1">
    <source>
        <dbReference type="ARBA" id="ARBA00022741"/>
    </source>
</evidence>
<organism evidence="6 7">
    <name type="scientific">Fusarium albosuccineum</name>
    <dbReference type="NCBI Taxonomy" id="1237068"/>
    <lineage>
        <taxon>Eukaryota</taxon>
        <taxon>Fungi</taxon>
        <taxon>Dikarya</taxon>
        <taxon>Ascomycota</taxon>
        <taxon>Pezizomycotina</taxon>
        <taxon>Sordariomycetes</taxon>
        <taxon>Hypocreomycetidae</taxon>
        <taxon>Hypocreales</taxon>
        <taxon>Nectriaceae</taxon>
        <taxon>Fusarium</taxon>
        <taxon>Fusarium decemcellulare species complex</taxon>
    </lineage>
</organism>
<feature type="domain" description="Helicase C-terminal" evidence="5">
    <location>
        <begin position="803"/>
        <end position="955"/>
    </location>
</feature>
<evidence type="ECO:0000256" key="2">
    <source>
        <dbReference type="ARBA" id="ARBA00022801"/>
    </source>
</evidence>
<dbReference type="InterPro" id="IPR050628">
    <property type="entry name" value="SNF2_RAD54_helicase_TF"/>
</dbReference>
<dbReference type="Gene3D" id="3.40.50.300">
    <property type="entry name" value="P-loop containing nucleotide triphosphate hydrolases"/>
    <property type="match status" value="1"/>
</dbReference>
<keyword evidence="6" id="KW-0808">Transferase</keyword>
<name>A0A8H4LBK6_9HYPO</name>
<evidence type="ECO:0000259" key="5">
    <source>
        <dbReference type="PROSITE" id="PS51194"/>
    </source>
</evidence>
<dbReference type="GO" id="GO:0016757">
    <property type="term" value="F:glycosyltransferase activity"/>
    <property type="evidence" value="ECO:0007669"/>
    <property type="project" value="UniProtKB-KW"/>
</dbReference>
<keyword evidence="7" id="KW-1185">Reference proteome</keyword>
<dbReference type="PANTHER" id="PTHR45626">
    <property type="entry name" value="TRANSCRIPTION TERMINATION FACTOR 2-RELATED"/>
    <property type="match status" value="1"/>
</dbReference>
<feature type="region of interest" description="Disordered" evidence="4">
    <location>
        <begin position="1"/>
        <end position="20"/>
    </location>
</feature>
<proteinExistence type="predicted"/>
<keyword evidence="1" id="KW-0547">Nucleotide-binding</keyword>
<gene>
    <name evidence="6" type="ORF">FALBO_7331</name>
</gene>